<dbReference type="Proteomes" id="UP000423396">
    <property type="component" value="Chromosome"/>
</dbReference>
<organism evidence="2 3">
    <name type="scientific">Stygiolobus azoricus</name>
    <dbReference type="NCBI Taxonomy" id="41675"/>
    <lineage>
        <taxon>Archaea</taxon>
        <taxon>Thermoproteota</taxon>
        <taxon>Thermoprotei</taxon>
        <taxon>Sulfolobales</taxon>
        <taxon>Sulfolobaceae</taxon>
        <taxon>Stygiolobus</taxon>
    </lineage>
</organism>
<accession>A0A650CN06</accession>
<reference evidence="2 3" key="1">
    <citation type="submission" date="2019-10" db="EMBL/GenBank/DDBJ databases">
        <title>Genome Sequences from Six Type Strain Members of the Archaeal Family Sulfolobaceae: Acidianus ambivalens, Acidianus infernus, Metallosphaera prunae, Stygiolobus azoricus, Sulfolobus metallicus, and Sulfurisphaera ohwakuensis.</title>
        <authorList>
            <person name="Counts J.A."/>
            <person name="Kelly R.M."/>
        </authorList>
    </citation>
    <scope>NUCLEOTIDE SEQUENCE [LARGE SCALE GENOMIC DNA]</scope>
    <source>
        <strain evidence="2 3">FC6</strain>
    </source>
</reference>
<dbReference type="OrthoDB" id="38790at2157"/>
<dbReference type="EMBL" id="CP045483">
    <property type="protein sequence ID" value="QGR19236.1"/>
    <property type="molecule type" value="Genomic_DNA"/>
</dbReference>
<evidence type="ECO:0000313" key="3">
    <source>
        <dbReference type="Proteomes" id="UP000423396"/>
    </source>
</evidence>
<protein>
    <submittedName>
        <fullName evidence="2">Uncharacterized protein</fullName>
    </submittedName>
</protein>
<dbReference type="GeneID" id="42798223"/>
<keyword evidence="1" id="KW-1133">Transmembrane helix</keyword>
<evidence type="ECO:0000313" key="2">
    <source>
        <dbReference type="EMBL" id="QGR19236.1"/>
    </source>
</evidence>
<dbReference type="AlphaFoldDB" id="A0A650CN06"/>
<name>A0A650CN06_9CREN</name>
<keyword evidence="1" id="KW-0812">Transmembrane</keyword>
<evidence type="ECO:0000256" key="1">
    <source>
        <dbReference type="SAM" id="Phobius"/>
    </source>
</evidence>
<keyword evidence="3" id="KW-1185">Reference proteome</keyword>
<keyword evidence="1" id="KW-0472">Membrane</keyword>
<sequence>MQISKCLIKRDIQDQEIFAVLNLDDKGRNNKLKSLIENRRVIHGDLLRLSDYIRIEEELLSEVVNLIKKKYNIIGLKSSISLVFLLFGIGLEKRDKYMKEIGEEWEKVKNAIGLFPYEKYFDYEYNSYEYNTNTLKKLEGNSEILELPKNDFVHLQTWITAVLLAEFKERGIKFKAVKEGTELTGIKVESRYKDIEDILERLENTYGKIIKLYTGWFIFNE</sequence>
<gene>
    <name evidence="2" type="ORF">D1868_04080</name>
</gene>
<dbReference type="RefSeq" id="WP_156005808.1">
    <property type="nucleotide sequence ID" value="NZ_CP045483.1"/>
</dbReference>
<proteinExistence type="predicted"/>
<feature type="transmembrane region" description="Helical" evidence="1">
    <location>
        <begin position="71"/>
        <end position="91"/>
    </location>
</feature>
<dbReference type="KEGG" id="sazo:D1868_04080"/>